<feature type="signal peptide" evidence="1">
    <location>
        <begin position="1"/>
        <end position="21"/>
    </location>
</feature>
<dbReference type="InterPro" id="IPR011044">
    <property type="entry name" value="Quino_amine_DH_bsu"/>
</dbReference>
<evidence type="ECO:0008006" key="4">
    <source>
        <dbReference type="Google" id="ProtNLM"/>
    </source>
</evidence>
<reference evidence="2 3" key="1">
    <citation type="submission" date="2020-08" db="EMBL/GenBank/DDBJ databases">
        <title>Genome public.</title>
        <authorList>
            <person name="Liu C."/>
            <person name="Sun Q."/>
        </authorList>
    </citation>
    <scope>NUCLEOTIDE SEQUENCE [LARGE SCALE GENOMIC DNA]</scope>
    <source>
        <strain evidence="2 3">NSJ-6</strain>
    </source>
</reference>
<evidence type="ECO:0000256" key="1">
    <source>
        <dbReference type="SAM" id="SignalP"/>
    </source>
</evidence>
<dbReference type="PROSITE" id="PS51257">
    <property type="entry name" value="PROKAR_LIPOPROTEIN"/>
    <property type="match status" value="1"/>
</dbReference>
<accession>A0ABR7DG66</accession>
<feature type="chain" id="PRO_5045325549" description="Lipoprotein" evidence="1">
    <location>
        <begin position="22"/>
        <end position="426"/>
    </location>
</feature>
<proteinExistence type="predicted"/>
<keyword evidence="1" id="KW-0732">Signal</keyword>
<dbReference type="RefSeq" id="WP_186860771.1">
    <property type="nucleotide sequence ID" value="NZ_JACOOO010000038.1"/>
</dbReference>
<dbReference type="SUPFAM" id="SSF50969">
    <property type="entry name" value="YVTN repeat-like/Quinoprotein amine dehydrogenase"/>
    <property type="match status" value="1"/>
</dbReference>
<sequence>MKRKYLLITMLIAATVSFVGCFDKGTEDSHQVLDSIVLDNDAKATGSKNTKLDIEMIAKTEGISGTDNSWGSLINDKIIYYTIAPEEAGNTNLAFQNWYLDSVRVGDITDNKDKETGLNKISWQDKDFNGIVFQDYTNSREVRVVKDNKGYKFNSKGELEEIGVYEKFIEKYGEDNRQFISYVDGAIDLYGVGDDSNPKIVLLDIINNEMYEIDAYAFNDINKEVFNDIPDINDRKLVILGIEDNKIYVSLEAISTSTYMRDDSSIIGYIEGSKFTPILSSDMGIDVKVIGGAIYSNGKILFSGYAEDKNGIWNYDINTKKLAKQIDVSDESLFNFSLNPTKDKIIMTGGSYEEENTKFTMNLASINENLELSNLTSVVSSKNKSGIKSLAGWSDDGNEFYLYTSMQRYKDVIGPMETSYEVYKIK</sequence>
<gene>
    <name evidence="2" type="ORF">H8S20_16380</name>
</gene>
<evidence type="ECO:0000313" key="3">
    <source>
        <dbReference type="Proteomes" id="UP000596929"/>
    </source>
</evidence>
<keyword evidence="3" id="KW-1185">Reference proteome</keyword>
<comment type="caution">
    <text evidence="2">The sequence shown here is derived from an EMBL/GenBank/DDBJ whole genome shotgun (WGS) entry which is preliminary data.</text>
</comment>
<organism evidence="2 3">
    <name type="scientific">Clostridium hominis</name>
    <dbReference type="NCBI Taxonomy" id="2763036"/>
    <lineage>
        <taxon>Bacteria</taxon>
        <taxon>Bacillati</taxon>
        <taxon>Bacillota</taxon>
        <taxon>Clostridia</taxon>
        <taxon>Eubacteriales</taxon>
        <taxon>Clostridiaceae</taxon>
        <taxon>Clostridium</taxon>
    </lineage>
</organism>
<evidence type="ECO:0000313" key="2">
    <source>
        <dbReference type="EMBL" id="MBC5630437.1"/>
    </source>
</evidence>
<protein>
    <recommendedName>
        <fullName evidence="4">Lipoprotein</fullName>
    </recommendedName>
</protein>
<dbReference type="EMBL" id="JACOOO010000038">
    <property type="protein sequence ID" value="MBC5630437.1"/>
    <property type="molecule type" value="Genomic_DNA"/>
</dbReference>
<dbReference type="Proteomes" id="UP000596929">
    <property type="component" value="Unassembled WGS sequence"/>
</dbReference>
<name>A0ABR7DG66_9CLOT</name>